<evidence type="ECO:0000256" key="4">
    <source>
        <dbReference type="ARBA" id="ARBA00022884"/>
    </source>
</evidence>
<dbReference type="GO" id="GO:0001510">
    <property type="term" value="P:RNA methylation"/>
    <property type="evidence" value="ECO:0007669"/>
    <property type="project" value="InterPro"/>
</dbReference>
<dbReference type="InterPro" id="IPR001678">
    <property type="entry name" value="MeTrfase_RsmB-F_NOP2_dom"/>
</dbReference>
<dbReference type="SUPFAM" id="SSF53335">
    <property type="entry name" value="S-adenosyl-L-methionine-dependent methyltransferases"/>
    <property type="match status" value="1"/>
</dbReference>
<evidence type="ECO:0000313" key="9">
    <source>
        <dbReference type="Proteomes" id="UP001515480"/>
    </source>
</evidence>
<dbReference type="GO" id="GO:0003723">
    <property type="term" value="F:RNA binding"/>
    <property type="evidence" value="ECO:0007669"/>
    <property type="project" value="UniProtKB-UniRule"/>
</dbReference>
<keyword evidence="9" id="KW-1185">Reference proteome</keyword>
<evidence type="ECO:0000313" key="8">
    <source>
        <dbReference type="EMBL" id="KAL1519546.1"/>
    </source>
</evidence>
<dbReference type="InterPro" id="IPR023267">
    <property type="entry name" value="RCMT"/>
</dbReference>
<dbReference type="AlphaFoldDB" id="A0AB34JCZ7"/>
<accession>A0AB34JCZ7</accession>
<feature type="region of interest" description="Disordered" evidence="6">
    <location>
        <begin position="1"/>
        <end position="50"/>
    </location>
</feature>
<dbReference type="PANTHER" id="PTHR22808">
    <property type="entry name" value="NCL1 YEAST -RELATED NOL1/NOP2/FMU SUN DOMAIN-CONTAINING"/>
    <property type="match status" value="1"/>
</dbReference>
<evidence type="ECO:0000259" key="7">
    <source>
        <dbReference type="PROSITE" id="PS51686"/>
    </source>
</evidence>
<comment type="similarity">
    <text evidence="5">Belongs to the class I-like SAM-binding methyltransferase superfamily. RsmB/NOP family.</text>
</comment>
<keyword evidence="1 5" id="KW-0489">Methyltransferase</keyword>
<feature type="binding site" evidence="5">
    <location>
        <position position="235"/>
    </location>
    <ligand>
        <name>S-adenosyl-L-methionine</name>
        <dbReference type="ChEBI" id="CHEBI:59789"/>
    </ligand>
</feature>
<reference evidence="8 9" key="1">
    <citation type="journal article" date="2024" name="Science">
        <title>Giant polyketide synthase enzymes in the biosynthesis of giant marine polyether toxins.</title>
        <authorList>
            <person name="Fallon T.R."/>
            <person name="Shende V.V."/>
            <person name="Wierzbicki I.H."/>
            <person name="Pendleton A.L."/>
            <person name="Watervoot N.F."/>
            <person name="Auber R.P."/>
            <person name="Gonzalez D.J."/>
            <person name="Wisecaver J.H."/>
            <person name="Moore B.S."/>
        </authorList>
    </citation>
    <scope>NUCLEOTIDE SEQUENCE [LARGE SCALE GENOMIC DNA]</scope>
    <source>
        <strain evidence="8 9">12B1</strain>
    </source>
</reference>
<feature type="binding site" evidence="5">
    <location>
        <position position="292"/>
    </location>
    <ligand>
        <name>S-adenosyl-L-methionine</name>
        <dbReference type="ChEBI" id="CHEBI:59789"/>
    </ligand>
</feature>
<keyword evidence="3 5" id="KW-0949">S-adenosyl-L-methionine</keyword>
<evidence type="ECO:0000256" key="2">
    <source>
        <dbReference type="ARBA" id="ARBA00022679"/>
    </source>
</evidence>
<comment type="caution">
    <text evidence="8">The sequence shown here is derived from an EMBL/GenBank/DDBJ whole genome shotgun (WGS) entry which is preliminary data.</text>
</comment>
<dbReference type="Proteomes" id="UP001515480">
    <property type="component" value="Unassembled WGS sequence"/>
</dbReference>
<evidence type="ECO:0000256" key="1">
    <source>
        <dbReference type="ARBA" id="ARBA00022603"/>
    </source>
</evidence>
<feature type="active site" description="Nucleophile" evidence="5">
    <location>
        <position position="345"/>
    </location>
</feature>
<dbReference type="GO" id="GO:0008173">
    <property type="term" value="F:RNA methyltransferase activity"/>
    <property type="evidence" value="ECO:0007669"/>
    <property type="project" value="InterPro"/>
</dbReference>
<dbReference type="PRINTS" id="PR02008">
    <property type="entry name" value="RCMTFAMILY"/>
</dbReference>
<evidence type="ECO:0000256" key="3">
    <source>
        <dbReference type="ARBA" id="ARBA00022691"/>
    </source>
</evidence>
<keyword evidence="4 5" id="KW-0694">RNA-binding</keyword>
<protein>
    <recommendedName>
        <fullName evidence="7">SAM-dependent MTase RsmB/NOP-type domain-containing protein</fullName>
    </recommendedName>
</protein>
<organism evidence="8 9">
    <name type="scientific">Prymnesium parvum</name>
    <name type="common">Toxic golden alga</name>
    <dbReference type="NCBI Taxonomy" id="97485"/>
    <lineage>
        <taxon>Eukaryota</taxon>
        <taxon>Haptista</taxon>
        <taxon>Haptophyta</taxon>
        <taxon>Prymnesiophyceae</taxon>
        <taxon>Prymnesiales</taxon>
        <taxon>Prymnesiaceae</taxon>
        <taxon>Prymnesium</taxon>
    </lineage>
</organism>
<dbReference type="EMBL" id="JBGBPQ010000009">
    <property type="protein sequence ID" value="KAL1519546.1"/>
    <property type="molecule type" value="Genomic_DNA"/>
</dbReference>
<dbReference type="Gene3D" id="3.40.50.150">
    <property type="entry name" value="Vaccinia Virus protein VP39"/>
    <property type="match status" value="1"/>
</dbReference>
<evidence type="ECO:0000256" key="5">
    <source>
        <dbReference type="PROSITE-ProRule" id="PRU01023"/>
    </source>
</evidence>
<sequence>MGKGSRKRRRQSLEGVPSTTTHAAPPPATSHVPPRRPPPSGVNTLRAAHRGAQHSKAAELWFRKCGHGEALLEQYYRAQPVVPPPEQRAFWDTLRRPLPVTFRVGKGAAAAEAAAALAAGEAAARVGWADGSLDVWQAAVSLDKRGGRGAAAQELARLLHEGSQRGAIHRQEAVSMLPVLALRVRAGASCLDMCASPGSKTMQLLEAVAACAAASAASSAPPHPSPPHGFVLANDAHPKRAATLLDAIARHGRPHAELRALAVCCHRGEALPAPSRPFDGGAACGFDYVLADVPCSGDGTVRKDASVLPRWTPALAHQLHATQLAIAWRGLELLRVGGVMAYSTCSLNPIEDEAVVAALLARAHRHAPGAVRLEAWPEEVLPLLRRREGTREWRVADHVECDEEVSLRFHASYDDALRDGMEHAVPTLWPAASGAAHLPLERCSRLLPHDQDTGGFFIALLRKTAPLPSGEGGPARLPAASASELPAPAEILRPRPLAESEAAAAALSISLPSARVRVLQSNKERVPRVLPPALESFAPGALHLMGGGVLMSNLMGTSTVHN</sequence>
<dbReference type="PANTHER" id="PTHR22808:SF1">
    <property type="entry name" value="RNA CYTOSINE-C(5)-METHYLTRANSFERASE NSUN2-RELATED"/>
    <property type="match status" value="1"/>
</dbReference>
<gene>
    <name evidence="8" type="ORF">AB1Y20_023061</name>
</gene>
<evidence type="ECO:0000256" key="6">
    <source>
        <dbReference type="SAM" id="MobiDB-lite"/>
    </source>
</evidence>
<dbReference type="InterPro" id="IPR029063">
    <property type="entry name" value="SAM-dependent_MTases_sf"/>
</dbReference>
<dbReference type="InterPro" id="IPR049560">
    <property type="entry name" value="MeTrfase_RsmB-F_NOP2_cat"/>
</dbReference>
<proteinExistence type="inferred from homology"/>
<feature type="compositionally biased region" description="Basic residues" evidence="6">
    <location>
        <begin position="1"/>
        <end position="10"/>
    </location>
</feature>
<comment type="caution">
    <text evidence="5">Lacks conserved residue(s) required for the propagation of feature annotation.</text>
</comment>
<name>A0AB34JCZ7_PRYPA</name>
<dbReference type="Pfam" id="PF01189">
    <property type="entry name" value="Methyltr_RsmB-F"/>
    <property type="match status" value="1"/>
</dbReference>
<dbReference type="PROSITE" id="PS51686">
    <property type="entry name" value="SAM_MT_RSMB_NOP"/>
    <property type="match status" value="1"/>
</dbReference>
<keyword evidence="2 5" id="KW-0808">Transferase</keyword>
<feature type="domain" description="SAM-dependent MTase RsmB/NOP-type" evidence="7">
    <location>
        <begin position="90"/>
        <end position="464"/>
    </location>
</feature>